<evidence type="ECO:0000256" key="6">
    <source>
        <dbReference type="ARBA" id="ARBA00023027"/>
    </source>
</evidence>
<dbReference type="InterPro" id="IPR003010">
    <property type="entry name" value="C-N_Hydrolase"/>
</dbReference>
<dbReference type="NCBIfam" id="TIGR00552">
    <property type="entry name" value="nadE"/>
    <property type="match status" value="1"/>
</dbReference>
<dbReference type="RefSeq" id="WP_067775182.1">
    <property type="nucleotide sequence ID" value="NZ_JACVVN010000012.1"/>
</dbReference>
<proteinExistence type="inferred from homology"/>
<evidence type="ECO:0000256" key="2">
    <source>
        <dbReference type="ARBA" id="ARBA00007145"/>
    </source>
</evidence>
<dbReference type="PROSITE" id="PS50263">
    <property type="entry name" value="CN_HYDROLASE"/>
    <property type="match status" value="1"/>
</dbReference>
<dbReference type="GO" id="GO:0009435">
    <property type="term" value="P:NAD+ biosynthetic process"/>
    <property type="evidence" value="ECO:0007669"/>
    <property type="project" value="UniProtKB-UniRule"/>
</dbReference>
<protein>
    <recommendedName>
        <fullName evidence="7">Glutamine-dependent NAD(+) synthetase</fullName>
        <ecNumber evidence="7">6.3.5.1</ecNumber>
    </recommendedName>
    <alternativeName>
        <fullName evidence="7">NAD(+) synthase [glutamine-hydrolyzing]</fullName>
    </alternativeName>
</protein>
<reference evidence="11" key="1">
    <citation type="submission" date="2016-09" db="EMBL/GenBank/DDBJ databases">
        <authorList>
            <person name="Koehorst J."/>
        </authorList>
    </citation>
    <scope>NUCLEOTIDE SEQUENCE [LARGE SCALE GENOMIC DNA]</scope>
</reference>
<dbReference type="Gene3D" id="3.60.110.10">
    <property type="entry name" value="Carbon-nitrogen hydrolase"/>
    <property type="match status" value="1"/>
</dbReference>
<dbReference type="InterPro" id="IPR003694">
    <property type="entry name" value="NAD_synthase"/>
</dbReference>
<dbReference type="Gene3D" id="3.40.50.620">
    <property type="entry name" value="HUPs"/>
    <property type="match status" value="1"/>
</dbReference>
<comment type="pathway">
    <text evidence="1 7">Cofactor biosynthesis; NAD(+) biosynthesis; NAD(+) from deamido-NAD(+) (L-Gln route): step 1/1.</text>
</comment>
<sequence>MKIGIIQTSPVTGDFSGNLRAIVQGYRECLDRGAELIVASSLALCGHQPMDLAARQSFIMQTAAALDALSQEVSSVPLILGATREFDPEEVESGEDDDAWVEDEPMEGAAGRSMIGISPYLLEKDTVTLIEEDTVHLDGGMRVHVECSSELSLPIEEDFNILVKLPLAPWFRGELEASEEDRAWEAGQFDSTVVCVRAVGSQEGEVYAGGSTVHSPDGVLRGRLPLFAAKNAVVDTDRARPVASLPEPMEQVRQALVSGIREHVNRCGFGSVCLGLSGGVDSALVAALAVEALGPENVYGLAMPSEYSSESSIEDAYALAANLGIFCKTVPVTPVFDAVRASMAELFEGTEPDKTEENMQSRIRGLFLMSYANKFGHMLLNTGNKSEALVGYCTMYGDTNGGLSPIASLYKTEVYRLCALINAEREIIPQNTIDKAPSAELAPGQKDQDSLPPYEVLDAILGHLVDRNVPAGELLADPECPFKEEDVRRVQRLVIVSAWKRVQLPPVLHAGSCPADARADIPVMHRLND</sequence>
<keyword evidence="6 7" id="KW-0520">NAD</keyword>
<accession>A0A1H6MBU9</accession>
<evidence type="ECO:0000256" key="1">
    <source>
        <dbReference type="ARBA" id="ARBA00005188"/>
    </source>
</evidence>
<dbReference type="PANTHER" id="PTHR23090:SF9">
    <property type="entry name" value="GLUTAMINE-DEPENDENT NAD(+) SYNTHETASE"/>
    <property type="match status" value="1"/>
</dbReference>
<keyword evidence="4 7" id="KW-0547">Nucleotide-binding</keyword>
<dbReference type="CDD" id="cd00553">
    <property type="entry name" value="NAD_synthase"/>
    <property type="match status" value="1"/>
</dbReference>
<dbReference type="Proteomes" id="UP000176204">
    <property type="component" value="Chromosome I"/>
</dbReference>
<dbReference type="GO" id="GO:0005737">
    <property type="term" value="C:cytoplasm"/>
    <property type="evidence" value="ECO:0007669"/>
    <property type="project" value="InterPro"/>
</dbReference>
<dbReference type="KEGG" id="agl:PYTT_2139"/>
<dbReference type="InterPro" id="IPR014445">
    <property type="entry name" value="Gln-dep_NAD_synthase"/>
</dbReference>
<keyword evidence="3 7" id="KW-0436">Ligase</keyword>
<dbReference type="FunFam" id="3.40.50.620:FF:000106">
    <property type="entry name" value="Glutamine-dependent NAD(+) synthetase"/>
    <property type="match status" value="1"/>
</dbReference>
<evidence type="ECO:0000256" key="8">
    <source>
        <dbReference type="RuleBase" id="RU003811"/>
    </source>
</evidence>
<dbReference type="EMBL" id="LT629973">
    <property type="protein sequence ID" value="SEH96502.1"/>
    <property type="molecule type" value="Genomic_DNA"/>
</dbReference>
<organism evidence="10 11">
    <name type="scientific">Akkermansia glycaniphila</name>
    <dbReference type="NCBI Taxonomy" id="1679444"/>
    <lineage>
        <taxon>Bacteria</taxon>
        <taxon>Pseudomonadati</taxon>
        <taxon>Verrucomicrobiota</taxon>
        <taxon>Verrucomicrobiia</taxon>
        <taxon>Verrucomicrobiales</taxon>
        <taxon>Akkermansiaceae</taxon>
        <taxon>Akkermansia</taxon>
    </lineage>
</organism>
<evidence type="ECO:0000256" key="5">
    <source>
        <dbReference type="ARBA" id="ARBA00022840"/>
    </source>
</evidence>
<dbReference type="AlphaFoldDB" id="A0A1H6MBU9"/>
<keyword evidence="5 7" id="KW-0067">ATP-binding</keyword>
<dbReference type="InterPro" id="IPR036526">
    <property type="entry name" value="C-N_Hydrolase_sf"/>
</dbReference>
<comment type="similarity">
    <text evidence="2 7">In the C-terminal section; belongs to the NAD synthetase family.</text>
</comment>
<keyword evidence="11" id="KW-1185">Reference proteome</keyword>
<dbReference type="PIRSF" id="PIRSF006630">
    <property type="entry name" value="NADS_GAT"/>
    <property type="match status" value="1"/>
</dbReference>
<feature type="domain" description="CN hydrolase" evidence="9">
    <location>
        <begin position="1"/>
        <end position="240"/>
    </location>
</feature>
<evidence type="ECO:0000313" key="11">
    <source>
        <dbReference type="Proteomes" id="UP000176204"/>
    </source>
</evidence>
<dbReference type="EC" id="6.3.5.1" evidence="7"/>
<dbReference type="GO" id="GO:0005524">
    <property type="term" value="F:ATP binding"/>
    <property type="evidence" value="ECO:0007669"/>
    <property type="project" value="UniProtKB-UniRule"/>
</dbReference>
<gene>
    <name evidence="10" type="ORF">PYTT_2139</name>
</gene>
<dbReference type="InterPro" id="IPR022310">
    <property type="entry name" value="NAD/GMP_synthase"/>
</dbReference>
<dbReference type="PANTHER" id="PTHR23090">
    <property type="entry name" value="NH 3 /GLUTAMINE-DEPENDENT NAD + SYNTHETASE"/>
    <property type="match status" value="1"/>
</dbReference>
<dbReference type="InterPro" id="IPR014729">
    <property type="entry name" value="Rossmann-like_a/b/a_fold"/>
</dbReference>
<evidence type="ECO:0000256" key="7">
    <source>
        <dbReference type="PIRNR" id="PIRNR006630"/>
    </source>
</evidence>
<dbReference type="GO" id="GO:0004359">
    <property type="term" value="F:glutaminase activity"/>
    <property type="evidence" value="ECO:0007669"/>
    <property type="project" value="InterPro"/>
</dbReference>
<dbReference type="STRING" id="1679444.PYTT_2139"/>
<dbReference type="SUPFAM" id="SSF56317">
    <property type="entry name" value="Carbon-nitrogen hydrolase"/>
    <property type="match status" value="1"/>
</dbReference>
<name>A0A1H6MBU9_9BACT</name>
<dbReference type="UniPathway" id="UPA00253">
    <property type="reaction ID" value="UER00334"/>
</dbReference>
<evidence type="ECO:0000313" key="10">
    <source>
        <dbReference type="EMBL" id="SEH96502.1"/>
    </source>
</evidence>
<evidence type="ECO:0000259" key="9">
    <source>
        <dbReference type="PROSITE" id="PS50263"/>
    </source>
</evidence>
<comment type="similarity">
    <text evidence="8">Belongs to the NAD synthetase family.</text>
</comment>
<comment type="catalytic activity">
    <reaction evidence="7">
        <text>deamido-NAD(+) + L-glutamine + ATP + H2O = L-glutamate + AMP + diphosphate + NAD(+) + H(+)</text>
        <dbReference type="Rhea" id="RHEA:24384"/>
        <dbReference type="ChEBI" id="CHEBI:15377"/>
        <dbReference type="ChEBI" id="CHEBI:15378"/>
        <dbReference type="ChEBI" id="CHEBI:29985"/>
        <dbReference type="ChEBI" id="CHEBI:30616"/>
        <dbReference type="ChEBI" id="CHEBI:33019"/>
        <dbReference type="ChEBI" id="CHEBI:57540"/>
        <dbReference type="ChEBI" id="CHEBI:58359"/>
        <dbReference type="ChEBI" id="CHEBI:58437"/>
        <dbReference type="ChEBI" id="CHEBI:456215"/>
        <dbReference type="EC" id="6.3.5.1"/>
    </reaction>
</comment>
<dbReference type="Pfam" id="PF02540">
    <property type="entry name" value="NAD_synthase"/>
    <property type="match status" value="1"/>
</dbReference>
<dbReference type="SUPFAM" id="SSF52402">
    <property type="entry name" value="Adenine nucleotide alpha hydrolases-like"/>
    <property type="match status" value="1"/>
</dbReference>
<evidence type="ECO:0000256" key="4">
    <source>
        <dbReference type="ARBA" id="ARBA00022741"/>
    </source>
</evidence>
<evidence type="ECO:0000256" key="3">
    <source>
        <dbReference type="ARBA" id="ARBA00022598"/>
    </source>
</evidence>
<dbReference type="OrthoDB" id="9803818at2"/>
<dbReference type="GO" id="GO:0003952">
    <property type="term" value="F:NAD+ synthase (glutamine-hydrolyzing) activity"/>
    <property type="evidence" value="ECO:0007669"/>
    <property type="project" value="UniProtKB-UniRule"/>
</dbReference>